<evidence type="ECO:0000256" key="6">
    <source>
        <dbReference type="ARBA" id="ARBA00023136"/>
    </source>
</evidence>
<feature type="transmembrane region" description="Helical" evidence="7">
    <location>
        <begin position="391"/>
        <end position="413"/>
    </location>
</feature>
<dbReference type="GO" id="GO:0016020">
    <property type="term" value="C:membrane"/>
    <property type="evidence" value="ECO:0007669"/>
    <property type="project" value="UniProtKB-SubCell"/>
</dbReference>
<proteinExistence type="predicted"/>
<dbReference type="GO" id="GO:1902600">
    <property type="term" value="P:proton transmembrane transport"/>
    <property type="evidence" value="ECO:0007669"/>
    <property type="project" value="InterPro"/>
</dbReference>
<reference evidence="9 10" key="1">
    <citation type="submission" date="2020-07" db="EMBL/GenBank/DDBJ databases">
        <title>Complete genome sequence for Sandaracinobacter sp. M6.</title>
        <authorList>
            <person name="Tang Y."/>
            <person name="Liu Q."/>
            <person name="Guo Z."/>
            <person name="Lei P."/>
            <person name="Huang B."/>
        </authorList>
    </citation>
    <scope>NUCLEOTIDE SEQUENCE [LARGE SCALE GENOMIC DNA]</scope>
    <source>
        <strain evidence="9 10">M6</strain>
    </source>
</reference>
<feature type="transmembrane region" description="Helical" evidence="7">
    <location>
        <begin position="176"/>
        <end position="203"/>
    </location>
</feature>
<keyword evidence="5" id="KW-0406">Ion transport</keyword>
<feature type="transmembrane region" description="Helical" evidence="7">
    <location>
        <begin position="41"/>
        <end position="60"/>
    </location>
</feature>
<evidence type="ECO:0000256" key="4">
    <source>
        <dbReference type="ARBA" id="ARBA00022989"/>
    </source>
</evidence>
<evidence type="ECO:0000313" key="10">
    <source>
        <dbReference type="Proteomes" id="UP000515292"/>
    </source>
</evidence>
<organism evidence="9 10">
    <name type="scientific">Sandaracinobacteroides saxicola</name>
    <dbReference type="NCBI Taxonomy" id="2759707"/>
    <lineage>
        <taxon>Bacteria</taxon>
        <taxon>Pseudomonadati</taxon>
        <taxon>Pseudomonadota</taxon>
        <taxon>Alphaproteobacteria</taxon>
        <taxon>Sphingomonadales</taxon>
        <taxon>Sphingosinicellaceae</taxon>
        <taxon>Sandaracinobacteroides</taxon>
    </lineage>
</organism>
<dbReference type="PANTHER" id="PTHR32468">
    <property type="entry name" value="CATION/H + ANTIPORTER"/>
    <property type="match status" value="1"/>
</dbReference>
<keyword evidence="6 7" id="KW-0472">Membrane</keyword>
<accession>A0A7G5IFP0</accession>
<evidence type="ECO:0000256" key="3">
    <source>
        <dbReference type="ARBA" id="ARBA00022692"/>
    </source>
</evidence>
<dbReference type="PANTHER" id="PTHR32468:SF0">
    <property type="entry name" value="K(+)_H(+) ANTIPORTER 1"/>
    <property type="match status" value="1"/>
</dbReference>
<feature type="domain" description="Cation/H+ exchanger transmembrane" evidence="8">
    <location>
        <begin position="28"/>
        <end position="413"/>
    </location>
</feature>
<feature type="transmembrane region" description="Helical" evidence="7">
    <location>
        <begin position="209"/>
        <end position="228"/>
    </location>
</feature>
<dbReference type="InterPro" id="IPR050794">
    <property type="entry name" value="CPA2_transporter"/>
</dbReference>
<dbReference type="InterPro" id="IPR006153">
    <property type="entry name" value="Cation/H_exchanger_TM"/>
</dbReference>
<keyword evidence="4 7" id="KW-1133">Transmembrane helix</keyword>
<keyword evidence="3 7" id="KW-0812">Transmembrane</keyword>
<keyword evidence="2" id="KW-0813">Transport</keyword>
<evidence type="ECO:0000256" key="1">
    <source>
        <dbReference type="ARBA" id="ARBA00004141"/>
    </source>
</evidence>
<dbReference type="GO" id="GO:0015297">
    <property type="term" value="F:antiporter activity"/>
    <property type="evidence" value="ECO:0007669"/>
    <property type="project" value="InterPro"/>
</dbReference>
<dbReference type="Gene3D" id="1.20.1530.20">
    <property type="match status" value="1"/>
</dbReference>
<evidence type="ECO:0000259" key="8">
    <source>
        <dbReference type="Pfam" id="PF00999"/>
    </source>
</evidence>
<dbReference type="EMBL" id="CP059851">
    <property type="protein sequence ID" value="QMW22182.1"/>
    <property type="molecule type" value="Genomic_DNA"/>
</dbReference>
<feature type="transmembrane region" description="Helical" evidence="7">
    <location>
        <begin position="12"/>
        <end position="29"/>
    </location>
</feature>
<evidence type="ECO:0000256" key="7">
    <source>
        <dbReference type="SAM" id="Phobius"/>
    </source>
</evidence>
<evidence type="ECO:0000313" key="9">
    <source>
        <dbReference type="EMBL" id="QMW22182.1"/>
    </source>
</evidence>
<dbReference type="KEGG" id="sand:H3309_12515"/>
<dbReference type="InterPro" id="IPR038770">
    <property type="entry name" value="Na+/solute_symporter_sf"/>
</dbReference>
<feature type="transmembrane region" description="Helical" evidence="7">
    <location>
        <begin position="109"/>
        <end position="136"/>
    </location>
</feature>
<dbReference type="RefSeq" id="WP_182295027.1">
    <property type="nucleotide sequence ID" value="NZ_CP059851.1"/>
</dbReference>
<dbReference type="AlphaFoldDB" id="A0A7G5IFP0"/>
<feature type="transmembrane region" description="Helical" evidence="7">
    <location>
        <begin position="296"/>
        <end position="314"/>
    </location>
</feature>
<evidence type="ECO:0000256" key="5">
    <source>
        <dbReference type="ARBA" id="ARBA00023065"/>
    </source>
</evidence>
<feature type="transmembrane region" description="Helical" evidence="7">
    <location>
        <begin position="249"/>
        <end position="276"/>
    </location>
</feature>
<sequence>MTASVHHLEQLLLHVLVQLIIMIAAARLFHGLALRLGQPGATGEIVAGLLLGPSLFGALFPEASLWVFGSKPGDEIAVLSQVGLILLMFQIGSEFHFNLLKDPATRRTMLGVAAASILVPFALGLALGLASAATLAPAINPVVYSLFCGVALAITAVPILGRILRQFGLTAHPLGVIAISAAAVNDVIGWLLLAAIAAIGAAAFDPGGFGLKLLGLAALGAVLMLVVKPLLDRLIGPVERGEKPLGPDLIALILALCFGAAIVTSSLGIFAIFGGFAVGITVHRHQAFAALWRDKIGVFVLVFFLPIFFTFTGLRTNVLGLDSATDIGWCLAFLAASILGKILPVYAAARLSGFTPAQSGVLGSLMNTRALMELIVLNVGRDMGFIPQDVFTMLVIMAITTTLMTGPLLRWLLPKTGHVIPQGVDA</sequence>
<comment type="subcellular location">
    <subcellularLocation>
        <location evidence="1">Membrane</location>
        <topology evidence="1">Multi-pass membrane protein</topology>
    </subcellularLocation>
</comment>
<dbReference type="Proteomes" id="UP000515292">
    <property type="component" value="Chromosome"/>
</dbReference>
<name>A0A7G5IFP0_9SPHN</name>
<feature type="transmembrane region" description="Helical" evidence="7">
    <location>
        <begin position="76"/>
        <end position="97"/>
    </location>
</feature>
<feature type="transmembrane region" description="Helical" evidence="7">
    <location>
        <begin position="326"/>
        <end position="349"/>
    </location>
</feature>
<dbReference type="Pfam" id="PF00999">
    <property type="entry name" value="Na_H_Exchanger"/>
    <property type="match status" value="1"/>
</dbReference>
<protein>
    <submittedName>
        <fullName evidence="9">Cation:proton antiporter</fullName>
    </submittedName>
</protein>
<keyword evidence="10" id="KW-1185">Reference proteome</keyword>
<evidence type="ECO:0000256" key="2">
    <source>
        <dbReference type="ARBA" id="ARBA00022448"/>
    </source>
</evidence>
<feature type="transmembrane region" description="Helical" evidence="7">
    <location>
        <begin position="142"/>
        <end position="164"/>
    </location>
</feature>
<gene>
    <name evidence="9" type="ORF">H3309_12515</name>
</gene>